<sequence>MNNKNSIKAVPVRVFTRERPCDKVDLYLCFTNGGGAYVPRAVVEARGEIGLNAIKYLKKNGLAVQFESGSVDYWQLTAPGEQWLQEGLARFLELHPDAAARIPKRQASARTRVRRAK</sequence>
<organism evidence="1">
    <name type="scientific">Pseudomonas phage PA_L9</name>
    <dbReference type="NCBI Taxonomy" id="3232177"/>
    <lineage>
        <taxon>Viruses</taxon>
        <taxon>Duplodnaviria</taxon>
        <taxon>Heunggongvirae</taxon>
        <taxon>Uroviricota</taxon>
        <taxon>Caudoviricetes</taxon>
        <taxon>Samunavirus</taxon>
    </lineage>
</organism>
<evidence type="ECO:0000313" key="1">
    <source>
        <dbReference type="EMBL" id="XCN28395.1"/>
    </source>
</evidence>
<gene>
    <name evidence="1" type="primary">PAL9_03</name>
</gene>
<reference evidence="1" key="1">
    <citation type="submission" date="2024-06" db="EMBL/GenBank/DDBJ databases">
        <authorList>
            <person name="Ma Y."/>
            <person name="Tan X."/>
            <person name="Yang Y."/>
        </authorList>
    </citation>
    <scope>NUCLEOTIDE SEQUENCE</scope>
</reference>
<accession>A0AAU8KZS9</accession>
<dbReference type="EMBL" id="PP869205">
    <property type="protein sequence ID" value="XCN28395.1"/>
    <property type="molecule type" value="Genomic_DNA"/>
</dbReference>
<protein>
    <submittedName>
        <fullName evidence="1">Uncharacterized protein</fullName>
    </submittedName>
</protein>
<name>A0AAU8KZS9_9CAUD</name>
<proteinExistence type="predicted"/>